<keyword evidence="4" id="KW-1185">Reference proteome</keyword>
<sequence>MRQKLIIFILLAGLSSASYAVELNPVPFSERFPPQSITSEAIADEVIEAYKKELKDLDAWKEQEDKLCYRKFFVNSCLIDNSRFVREKKVEAKSVWLTARDFLRVKKSNEARTARLAKEEQRKEWVARQEAIIKNPRAAKKVSEDADSDIDLSGVQTVDSKVERPLPDRKSSGHAPTAKPRIITPEEQQANEHAFAQREQQRQERIEEREANQPSPPSMDEQEREAAREERRKAIEQRKLENAKKRAERAKEYERQLKLREEQNQKSLMNTLKP</sequence>
<dbReference type="EMBL" id="NHMP01000001">
    <property type="protein sequence ID" value="OXE51320.1"/>
    <property type="molecule type" value="Genomic_DNA"/>
</dbReference>
<dbReference type="AlphaFoldDB" id="A0A227KS34"/>
<feature type="compositionally biased region" description="Basic and acidic residues" evidence="1">
    <location>
        <begin position="160"/>
        <end position="171"/>
    </location>
</feature>
<feature type="chain" id="PRO_5011277088" evidence="2">
    <location>
        <begin position="21"/>
        <end position="274"/>
    </location>
</feature>
<evidence type="ECO:0000256" key="1">
    <source>
        <dbReference type="SAM" id="MobiDB-lite"/>
    </source>
</evidence>
<accession>A0A227KS34</accession>
<evidence type="ECO:0000313" key="3">
    <source>
        <dbReference type="EMBL" id="OXE51320.1"/>
    </source>
</evidence>
<feature type="region of interest" description="Disordered" evidence="1">
    <location>
        <begin position="136"/>
        <end position="274"/>
    </location>
</feature>
<evidence type="ECO:0000313" key="4">
    <source>
        <dbReference type="Proteomes" id="UP000214610"/>
    </source>
</evidence>
<feature type="signal peptide" evidence="2">
    <location>
        <begin position="1"/>
        <end position="20"/>
    </location>
</feature>
<feature type="compositionally biased region" description="Basic and acidic residues" evidence="1">
    <location>
        <begin position="195"/>
        <end position="211"/>
    </location>
</feature>
<keyword evidence="2" id="KW-0732">Signal</keyword>
<gene>
    <name evidence="3" type="ORF">ADH67_03225</name>
</gene>
<dbReference type="Proteomes" id="UP000214610">
    <property type="component" value="Unassembled WGS sequence"/>
</dbReference>
<dbReference type="RefSeq" id="WP_066591603.1">
    <property type="nucleotide sequence ID" value="NZ_CAJTBZ010000022.1"/>
</dbReference>
<comment type="caution">
    <text evidence="3">The sequence shown here is derived from an EMBL/GenBank/DDBJ whole genome shotgun (WGS) entry which is preliminary data.</text>
</comment>
<feature type="compositionally biased region" description="Basic and acidic residues" evidence="1">
    <location>
        <begin position="224"/>
        <end position="264"/>
    </location>
</feature>
<protein>
    <submittedName>
        <fullName evidence="3">Uncharacterized protein</fullName>
    </submittedName>
</protein>
<feature type="compositionally biased region" description="Polar residues" evidence="1">
    <location>
        <begin position="265"/>
        <end position="274"/>
    </location>
</feature>
<evidence type="ECO:0000256" key="2">
    <source>
        <dbReference type="SAM" id="SignalP"/>
    </source>
</evidence>
<reference evidence="4" key="1">
    <citation type="submission" date="2017-05" db="EMBL/GenBank/DDBJ databases">
        <title>Improved OligoMM genomes.</title>
        <authorList>
            <person name="Garzetti D."/>
        </authorList>
    </citation>
    <scope>NUCLEOTIDE SEQUENCE [LARGE SCALE GENOMIC DNA]</scope>
    <source>
        <strain evidence="4">YL45</strain>
    </source>
</reference>
<name>A0A227KS34_9BURK</name>
<dbReference type="GeneID" id="78363524"/>
<proteinExistence type="predicted"/>
<organism evidence="3 4">
    <name type="scientific">Turicimonas muris</name>
    <dbReference type="NCBI Taxonomy" id="1796652"/>
    <lineage>
        <taxon>Bacteria</taxon>
        <taxon>Pseudomonadati</taxon>
        <taxon>Pseudomonadota</taxon>
        <taxon>Betaproteobacteria</taxon>
        <taxon>Burkholderiales</taxon>
        <taxon>Sutterellaceae</taxon>
        <taxon>Turicimonas</taxon>
    </lineage>
</organism>